<reference evidence="2" key="1">
    <citation type="submission" date="2020-05" db="EMBL/GenBank/DDBJ databases">
        <title>WGS assembly of Panicum virgatum.</title>
        <authorList>
            <person name="Lovell J.T."/>
            <person name="Jenkins J."/>
            <person name="Shu S."/>
            <person name="Juenger T.E."/>
            <person name="Schmutz J."/>
        </authorList>
    </citation>
    <scope>NUCLEOTIDE SEQUENCE</scope>
    <source>
        <strain evidence="2">AP13</strain>
    </source>
</reference>
<dbReference type="OrthoDB" id="680974at2759"/>
<dbReference type="InterPro" id="IPR036047">
    <property type="entry name" value="F-box-like_dom_sf"/>
</dbReference>
<accession>A0A8T0QWZ2</accession>
<proteinExistence type="predicted"/>
<comment type="caution">
    <text evidence="2">The sequence shown here is derived from an EMBL/GenBank/DDBJ whole genome shotgun (WGS) entry which is preliminary data.</text>
</comment>
<dbReference type="InterPro" id="IPR032675">
    <property type="entry name" value="LRR_dom_sf"/>
</dbReference>
<evidence type="ECO:0000259" key="1">
    <source>
        <dbReference type="Pfam" id="PF00646"/>
    </source>
</evidence>
<dbReference type="InterPro" id="IPR053197">
    <property type="entry name" value="F-box_SCFL_complex_component"/>
</dbReference>
<sequence length="408" mass="46387">MRPEKNGKDVAVASGSDSGAIDVLSDDILEHILGFLPAAEAVRTSVLARRWRHRWKFATALNVMCIMESYCYCWPKKPPVEECSKAVDDMLRLRGHTPLEACHLTFGSLHNKEDVPCLNRWVRHVVACQVQRFRLENFDYYNGHLMLDDLSLVSRHLTRLELIGLELNNELCDFSSCPALQHLDIAHCSLWNAKKLSSQSTKSLSITSCNFITESNTLIHIPSLVSLNLDSHLYLPPVLGSMPSLKKAFVRVPVDEDCGYDESEWLDCYSCHIMKEEDNKRFLLDGLSNAENLALLSETTMFIFEKDLKQCPTFNNLKTLLLNDHWCVAPNFLALTCILKHSPVLEKLTLELNSRGPEHKVELTGVYHPMDGSTTKLEHLKAIEVKCEVIDENVHKVLQFLCTFNFCK</sequence>
<evidence type="ECO:0000313" key="2">
    <source>
        <dbReference type="EMBL" id="KAG2577445.1"/>
    </source>
</evidence>
<dbReference type="Pfam" id="PF00646">
    <property type="entry name" value="F-box"/>
    <property type="match status" value="1"/>
</dbReference>
<dbReference type="InterPro" id="IPR001810">
    <property type="entry name" value="F-box_dom"/>
</dbReference>
<dbReference type="EMBL" id="CM029048">
    <property type="protein sequence ID" value="KAG2577445.1"/>
    <property type="molecule type" value="Genomic_DNA"/>
</dbReference>
<organism evidence="2 3">
    <name type="scientific">Panicum virgatum</name>
    <name type="common">Blackwell switchgrass</name>
    <dbReference type="NCBI Taxonomy" id="38727"/>
    <lineage>
        <taxon>Eukaryota</taxon>
        <taxon>Viridiplantae</taxon>
        <taxon>Streptophyta</taxon>
        <taxon>Embryophyta</taxon>
        <taxon>Tracheophyta</taxon>
        <taxon>Spermatophyta</taxon>
        <taxon>Magnoliopsida</taxon>
        <taxon>Liliopsida</taxon>
        <taxon>Poales</taxon>
        <taxon>Poaceae</taxon>
        <taxon>PACMAD clade</taxon>
        <taxon>Panicoideae</taxon>
        <taxon>Panicodae</taxon>
        <taxon>Paniceae</taxon>
        <taxon>Panicinae</taxon>
        <taxon>Panicum</taxon>
        <taxon>Panicum sect. Hiantes</taxon>
    </lineage>
</organism>
<dbReference type="InterPro" id="IPR053781">
    <property type="entry name" value="F-box_AtFBL13-like"/>
</dbReference>
<dbReference type="CDD" id="cd22160">
    <property type="entry name" value="F-box_AtFBL13-like"/>
    <property type="match status" value="1"/>
</dbReference>
<name>A0A8T0QWZ2_PANVG</name>
<dbReference type="SUPFAM" id="SSF81383">
    <property type="entry name" value="F-box domain"/>
    <property type="match status" value="1"/>
</dbReference>
<gene>
    <name evidence="2" type="ORF">PVAP13_6NG101400</name>
</gene>
<dbReference type="PANTHER" id="PTHR34223">
    <property type="entry name" value="OS11G0201299 PROTEIN"/>
    <property type="match status" value="1"/>
</dbReference>
<keyword evidence="3" id="KW-1185">Reference proteome</keyword>
<dbReference type="Gene3D" id="3.80.10.10">
    <property type="entry name" value="Ribonuclease Inhibitor"/>
    <property type="match status" value="1"/>
</dbReference>
<dbReference type="Proteomes" id="UP000823388">
    <property type="component" value="Chromosome 6N"/>
</dbReference>
<feature type="domain" description="F-box" evidence="1">
    <location>
        <begin position="24"/>
        <end position="56"/>
    </location>
</feature>
<dbReference type="AlphaFoldDB" id="A0A8T0QWZ2"/>
<dbReference type="SUPFAM" id="SSF52047">
    <property type="entry name" value="RNI-like"/>
    <property type="match status" value="1"/>
</dbReference>
<protein>
    <recommendedName>
        <fullName evidence="1">F-box domain-containing protein</fullName>
    </recommendedName>
</protein>
<evidence type="ECO:0000313" key="3">
    <source>
        <dbReference type="Proteomes" id="UP000823388"/>
    </source>
</evidence>
<dbReference type="PANTHER" id="PTHR34223:SF107">
    <property type="entry name" value="F-BOX DOMAIN-CONTAINING PROTEIN"/>
    <property type="match status" value="1"/>
</dbReference>